<evidence type="ECO:0000313" key="3">
    <source>
        <dbReference type="Proteomes" id="UP000627521"/>
    </source>
</evidence>
<evidence type="ECO:0000313" key="2">
    <source>
        <dbReference type="EMBL" id="MBD3863104.1"/>
    </source>
</evidence>
<evidence type="ECO:0000259" key="1">
    <source>
        <dbReference type="Pfam" id="PF13480"/>
    </source>
</evidence>
<name>A0ABR8LSC0_9FLAO</name>
<gene>
    <name evidence="2" type="ORF">IEG06_06550</name>
</gene>
<feature type="domain" description="BioF2-like acetyltransferase" evidence="1">
    <location>
        <begin position="202"/>
        <end position="336"/>
    </location>
</feature>
<keyword evidence="3" id="KW-1185">Reference proteome</keyword>
<reference evidence="2 3" key="1">
    <citation type="submission" date="2020-09" db="EMBL/GenBank/DDBJ databases">
        <title>Bacillus nautilus sp. nov., Chryseoglobus crepusculi sp. nov, and Psychrobacter noctis sp. nov., isolated from deep-sea sponges from the equatorial Atlantic.</title>
        <authorList>
            <person name="Stennett H.L."/>
            <person name="Williams S.E."/>
        </authorList>
    </citation>
    <scope>NUCLEOTIDE SEQUENCE [LARGE SCALE GENOMIC DNA]</scope>
    <source>
        <strain evidence="2 3">28M-24</strain>
    </source>
</reference>
<dbReference type="Gene3D" id="3.40.630.30">
    <property type="match status" value="1"/>
</dbReference>
<dbReference type="SUPFAM" id="SSF55729">
    <property type="entry name" value="Acyl-CoA N-acyltransferases (Nat)"/>
    <property type="match status" value="1"/>
</dbReference>
<organism evidence="2 3">
    <name type="scientific">Olleya marilimosa</name>
    <dbReference type="NCBI Taxonomy" id="272164"/>
    <lineage>
        <taxon>Bacteria</taxon>
        <taxon>Pseudomonadati</taxon>
        <taxon>Bacteroidota</taxon>
        <taxon>Flavobacteriia</taxon>
        <taxon>Flavobacteriales</taxon>
        <taxon>Flavobacteriaceae</taxon>
    </lineage>
</organism>
<accession>A0ABR8LSC0</accession>
<dbReference type="Proteomes" id="UP000627521">
    <property type="component" value="Unassembled WGS sequence"/>
</dbReference>
<dbReference type="InterPro" id="IPR016181">
    <property type="entry name" value="Acyl_CoA_acyltransferase"/>
</dbReference>
<protein>
    <submittedName>
        <fullName evidence="2">GNAT family N-acetyltransferase</fullName>
    </submittedName>
</protein>
<proteinExistence type="predicted"/>
<dbReference type="RefSeq" id="WP_191101179.1">
    <property type="nucleotide sequence ID" value="NZ_JACXXH010000003.1"/>
</dbReference>
<comment type="caution">
    <text evidence="2">The sequence shown here is derived from an EMBL/GenBank/DDBJ whole genome shotgun (WGS) entry which is preliminary data.</text>
</comment>
<dbReference type="InterPro" id="IPR038740">
    <property type="entry name" value="BioF2-like_GNAT_dom"/>
</dbReference>
<sequence length="385" mass="44914">MIHFKIYKSVTDLPDTWDALPTNDLFLKTPFLKALEHSCPKNISTNYIGIFKDNSLVGIAIIQRVKLYLDDVFRNPTDNALKRLTKALIASVVKGNALIVGNLMHTGQHGLYYNSKMISQTLFLDTIFKVIDALSIQIKKEDNKRVRMICFKDYFETDNIHQNQHLFTKNKLYKLQVQPNMVLDIIPSWSSSQDYVLALSKKYRSRYKSALKKATNVIKKELDLNEINTASKDIYSFYKNVSDNAKVNSFVLDKRHFFYLKKELDQDFRLFGYYLNDQLIGFYTLILNNNQLETYFLGYNPDFQSKYQLYLNMLYDMLDFAITNGFKKVVYARTAMEIKSSVGAKPNAMSIYIKHTDNFILNPTLKYIVNTLNPASKWEERHPFK</sequence>
<dbReference type="EMBL" id="JACXXH010000003">
    <property type="protein sequence ID" value="MBD3863104.1"/>
    <property type="molecule type" value="Genomic_DNA"/>
</dbReference>
<dbReference type="Pfam" id="PF13480">
    <property type="entry name" value="Acetyltransf_6"/>
    <property type="match status" value="1"/>
</dbReference>